<evidence type="ECO:0000256" key="9">
    <source>
        <dbReference type="ARBA" id="ARBA00022842"/>
    </source>
</evidence>
<dbReference type="OrthoDB" id="205248at2759"/>
<sequence length="834" mass="97038">MQRNPWGISERREPVSSFAEIMDEELARKLYLEEQSSLDVIADDAVETEVWEREDCVDDYAIAMLLQKDYDLEFEHAFRLEEKQYSKGDKAIVLEPVSSFAKIMEEELAKQLHLEEQSSLDVKADDVFENEVCETEDFIDDYTIAKLLQKDYDLGVDHTLRLKGKQYKKGDKVGISLELLKPSRGKYDSDKSVEERDGIRKSVMQRNPWGISERREPVSSFAEIMDEELARKLHLEEQSSLDVIADDAVETEVWERDDCVDDYAIAMLLQKDYDLEFEHAFRLEEKQYSKGDKEKYDSEKSVEERDDEELEYVNHKVDYFVLLWRFLDLLFFEGIRTSIMQRNPWGISDRQEPLCSFAEIMDEELARKLHLEDSSSSGVKADDAVENELRERDDCVDDYTIAKLLQKDYDLEVEHTLRLKEKQYNKDDKVGISLELLKPSREKYESDESVEERDDEELEYVNNKLDSYTIPEFGSKGVVFQNGRCVTKHDNEICGRKNVSKFMQFPAEFNTGDAAKMDLKLSNRVFNQLKVHSINMAKRRHRLHENKEKATAELAVDTSTRMILFKMINGNLLESVGGQVATGKESVVFHAVGGSDLIQERQCSDFAVKVFKTTLNEFQNRTDYVQEDYRFKNTRKILKLWAEKEYRNLKRFRTNGIPCPDPVTVQSHVLLMSFIGDEKISAPKLKDVQLDLATWEVLYDELKSIMKSMFRNCRLVHADLSEFNILYWNEKLWIIDVAQATDLSNPQCFSYLARDCRNVNNFFAERGVRVCSVRELFNEITDLKFNDDCTFNAEVEDLVNSSRPKVYGKRCPADCLLDGQNDHDASVNERDFAS</sequence>
<dbReference type="InterPro" id="IPR018935">
    <property type="entry name" value="RIO_kinase_CS"/>
</dbReference>
<organism evidence="13 14">
    <name type="scientific">Trichinella pseudospiralis</name>
    <name type="common">Parasitic roundworm</name>
    <dbReference type="NCBI Taxonomy" id="6337"/>
    <lineage>
        <taxon>Eukaryota</taxon>
        <taxon>Metazoa</taxon>
        <taxon>Ecdysozoa</taxon>
        <taxon>Nematoda</taxon>
        <taxon>Enoplea</taxon>
        <taxon>Dorylaimia</taxon>
        <taxon>Trichinellida</taxon>
        <taxon>Trichinellidae</taxon>
        <taxon>Trichinella</taxon>
    </lineage>
</organism>
<dbReference type="AlphaFoldDB" id="A0A0V1FFA1"/>
<reference evidence="13 14" key="1">
    <citation type="submission" date="2015-01" db="EMBL/GenBank/DDBJ databases">
        <title>Evolution of Trichinella species and genotypes.</title>
        <authorList>
            <person name="Korhonen P.K."/>
            <person name="Edoardo P."/>
            <person name="Giuseppe L.R."/>
            <person name="Gasser R.B."/>
        </authorList>
    </citation>
    <scope>NUCLEOTIDE SEQUENCE [LARGE SCALE GENOMIC DNA]</scope>
    <source>
        <strain evidence="13">ISS470</strain>
    </source>
</reference>
<accession>A0A0V1FFA1</accession>
<evidence type="ECO:0000256" key="3">
    <source>
        <dbReference type="ARBA" id="ARBA00022527"/>
    </source>
</evidence>
<evidence type="ECO:0000256" key="11">
    <source>
        <dbReference type="ARBA" id="ARBA00048679"/>
    </source>
</evidence>
<dbReference type="InterPro" id="IPR051272">
    <property type="entry name" value="RIO-type_Ser/Thr_kinase"/>
</dbReference>
<keyword evidence="7 13" id="KW-0418">Kinase</keyword>
<evidence type="ECO:0000313" key="13">
    <source>
        <dbReference type="EMBL" id="KRY84712.1"/>
    </source>
</evidence>
<dbReference type="GO" id="GO:0004674">
    <property type="term" value="F:protein serine/threonine kinase activity"/>
    <property type="evidence" value="ECO:0007669"/>
    <property type="project" value="UniProtKB-KW"/>
</dbReference>
<keyword evidence="4" id="KW-0808">Transferase</keyword>
<evidence type="ECO:0000256" key="6">
    <source>
        <dbReference type="ARBA" id="ARBA00022741"/>
    </source>
</evidence>
<dbReference type="Gene3D" id="1.10.510.10">
    <property type="entry name" value="Transferase(Phosphotransferase) domain 1"/>
    <property type="match status" value="1"/>
</dbReference>
<gene>
    <name evidence="13" type="primary">RIOK3</name>
    <name evidence="13" type="ORF">T4D_6512</name>
</gene>
<protein>
    <recommendedName>
        <fullName evidence="2">non-specific serine/threonine protein kinase</fullName>
        <ecNumber evidence="2">2.7.11.1</ecNumber>
    </recommendedName>
</protein>
<evidence type="ECO:0000256" key="4">
    <source>
        <dbReference type="ARBA" id="ARBA00022679"/>
    </source>
</evidence>
<evidence type="ECO:0000313" key="14">
    <source>
        <dbReference type="Proteomes" id="UP000054995"/>
    </source>
</evidence>
<dbReference type="EMBL" id="JYDT01000108">
    <property type="protein sequence ID" value="KRY84712.1"/>
    <property type="molecule type" value="Genomic_DNA"/>
</dbReference>
<evidence type="ECO:0000259" key="12">
    <source>
        <dbReference type="SMART" id="SM00090"/>
    </source>
</evidence>
<evidence type="ECO:0000256" key="8">
    <source>
        <dbReference type="ARBA" id="ARBA00022840"/>
    </source>
</evidence>
<keyword evidence="9" id="KW-0460">Magnesium</keyword>
<dbReference type="InterPro" id="IPR000687">
    <property type="entry name" value="RIO_kinase"/>
</dbReference>
<keyword evidence="5" id="KW-0479">Metal-binding</keyword>
<keyword evidence="14" id="KW-1185">Reference proteome</keyword>
<dbReference type="SUPFAM" id="SSF56112">
    <property type="entry name" value="Protein kinase-like (PK-like)"/>
    <property type="match status" value="1"/>
</dbReference>
<dbReference type="PANTHER" id="PTHR45723">
    <property type="entry name" value="SERINE/THREONINE-PROTEIN KINASE RIO1"/>
    <property type="match status" value="1"/>
</dbReference>
<dbReference type="InterPro" id="IPR011009">
    <property type="entry name" value="Kinase-like_dom_sf"/>
</dbReference>
<comment type="similarity">
    <text evidence="1">Belongs to the protein kinase superfamily. RIO-type Ser/Thr kinase family.</text>
</comment>
<keyword evidence="6" id="KW-0547">Nucleotide-binding</keyword>
<evidence type="ECO:0000256" key="5">
    <source>
        <dbReference type="ARBA" id="ARBA00022723"/>
    </source>
</evidence>
<comment type="caution">
    <text evidence="13">The sequence shown here is derived from an EMBL/GenBank/DDBJ whole genome shotgun (WGS) entry which is preliminary data.</text>
</comment>
<dbReference type="Proteomes" id="UP000054995">
    <property type="component" value="Unassembled WGS sequence"/>
</dbReference>
<dbReference type="InterPro" id="IPR018934">
    <property type="entry name" value="RIO_dom"/>
</dbReference>
<name>A0A0V1FFA1_TRIPS</name>
<dbReference type="GO" id="GO:0005524">
    <property type="term" value="F:ATP binding"/>
    <property type="evidence" value="ECO:0007669"/>
    <property type="project" value="UniProtKB-KW"/>
</dbReference>
<dbReference type="PROSITE" id="PS01245">
    <property type="entry name" value="RIO1"/>
    <property type="match status" value="1"/>
</dbReference>
<evidence type="ECO:0000256" key="1">
    <source>
        <dbReference type="ARBA" id="ARBA00009196"/>
    </source>
</evidence>
<comment type="catalytic activity">
    <reaction evidence="10">
        <text>L-threonyl-[protein] + ATP = O-phospho-L-threonyl-[protein] + ADP + H(+)</text>
        <dbReference type="Rhea" id="RHEA:46608"/>
        <dbReference type="Rhea" id="RHEA-COMP:11060"/>
        <dbReference type="Rhea" id="RHEA-COMP:11605"/>
        <dbReference type="ChEBI" id="CHEBI:15378"/>
        <dbReference type="ChEBI" id="CHEBI:30013"/>
        <dbReference type="ChEBI" id="CHEBI:30616"/>
        <dbReference type="ChEBI" id="CHEBI:61977"/>
        <dbReference type="ChEBI" id="CHEBI:456216"/>
        <dbReference type="EC" id="2.7.11.1"/>
    </reaction>
</comment>
<dbReference type="EC" id="2.7.11.1" evidence="2"/>
<proteinExistence type="inferred from homology"/>
<dbReference type="GO" id="GO:0046872">
    <property type="term" value="F:metal ion binding"/>
    <property type="evidence" value="ECO:0007669"/>
    <property type="project" value="UniProtKB-KW"/>
</dbReference>
<keyword evidence="3" id="KW-0723">Serine/threonine-protein kinase</keyword>
<dbReference type="SMART" id="SM00090">
    <property type="entry name" value="RIO"/>
    <property type="match status" value="1"/>
</dbReference>
<evidence type="ECO:0000256" key="7">
    <source>
        <dbReference type="ARBA" id="ARBA00022777"/>
    </source>
</evidence>
<keyword evidence="8" id="KW-0067">ATP-binding</keyword>
<dbReference type="Gene3D" id="3.30.200.20">
    <property type="entry name" value="Phosphorylase Kinase, domain 1"/>
    <property type="match status" value="1"/>
</dbReference>
<feature type="domain" description="RIO kinase" evidence="12">
    <location>
        <begin position="545"/>
        <end position="782"/>
    </location>
</feature>
<evidence type="ECO:0000256" key="10">
    <source>
        <dbReference type="ARBA" id="ARBA00047899"/>
    </source>
</evidence>
<dbReference type="Pfam" id="PF01163">
    <property type="entry name" value="RIO1"/>
    <property type="match status" value="1"/>
</dbReference>
<evidence type="ECO:0000256" key="2">
    <source>
        <dbReference type="ARBA" id="ARBA00012513"/>
    </source>
</evidence>
<comment type="catalytic activity">
    <reaction evidence="11">
        <text>L-seryl-[protein] + ATP = O-phospho-L-seryl-[protein] + ADP + H(+)</text>
        <dbReference type="Rhea" id="RHEA:17989"/>
        <dbReference type="Rhea" id="RHEA-COMP:9863"/>
        <dbReference type="Rhea" id="RHEA-COMP:11604"/>
        <dbReference type="ChEBI" id="CHEBI:15378"/>
        <dbReference type="ChEBI" id="CHEBI:29999"/>
        <dbReference type="ChEBI" id="CHEBI:30616"/>
        <dbReference type="ChEBI" id="CHEBI:83421"/>
        <dbReference type="ChEBI" id="CHEBI:456216"/>
        <dbReference type="EC" id="2.7.11.1"/>
    </reaction>
</comment>